<accession>E0S039</accession>
<dbReference type="STRING" id="515622.bpr_I0493"/>
<dbReference type="eggNOG" id="COG1216">
    <property type="taxonomic scope" value="Bacteria"/>
</dbReference>
<protein>
    <submittedName>
        <fullName evidence="2">Glycosyl transferase GT2 family</fullName>
    </submittedName>
</protein>
<gene>
    <name evidence="2" type="ordered locus">bpr_I0493</name>
</gene>
<dbReference type="InterPro" id="IPR029044">
    <property type="entry name" value="Nucleotide-diphossugar_trans"/>
</dbReference>
<organism evidence="2 3">
    <name type="scientific">Butyrivibrio proteoclasticus (strain ATCC 51982 / DSM 14932 / B316)</name>
    <name type="common">Clostridium proteoclasticum</name>
    <dbReference type="NCBI Taxonomy" id="515622"/>
    <lineage>
        <taxon>Bacteria</taxon>
        <taxon>Bacillati</taxon>
        <taxon>Bacillota</taxon>
        <taxon>Clostridia</taxon>
        <taxon>Lachnospirales</taxon>
        <taxon>Lachnospiraceae</taxon>
        <taxon>Butyrivibrio</taxon>
    </lineage>
</organism>
<reference evidence="2 3" key="1">
    <citation type="journal article" date="2010" name="PLoS ONE">
        <title>The glycobiome of the rumen bacterium Butyrivibrio proteoclasticus B316(T) highlights adaptation to a polysaccharide-rich environment.</title>
        <authorList>
            <person name="Kelly W.J."/>
            <person name="Leahy S.C."/>
            <person name="Altermann E."/>
            <person name="Yeoman C.J."/>
            <person name="Dunne J.C."/>
            <person name="Kong Z."/>
            <person name="Pacheco D.M."/>
            <person name="Li D."/>
            <person name="Noel S.J."/>
            <person name="Moon C.D."/>
            <person name="Cookson A.L."/>
            <person name="Attwood G.T."/>
        </authorList>
    </citation>
    <scope>NUCLEOTIDE SEQUENCE [LARGE SCALE GENOMIC DNA]</scope>
    <source>
        <strain evidence="3">ATCC 51982 / DSM 14932 / B316</strain>
    </source>
</reference>
<dbReference type="Pfam" id="PF20102">
    <property type="entry name" value="DUF6492"/>
    <property type="match status" value="1"/>
</dbReference>
<evidence type="ECO:0000259" key="1">
    <source>
        <dbReference type="Pfam" id="PF00535"/>
    </source>
</evidence>
<dbReference type="Gene3D" id="3.90.550.10">
    <property type="entry name" value="Spore Coat Polysaccharide Biosynthesis Protein SpsA, Chain A"/>
    <property type="match status" value="1"/>
</dbReference>
<dbReference type="KEGG" id="bpb:bpr_I0493"/>
<evidence type="ECO:0000313" key="2">
    <source>
        <dbReference type="EMBL" id="ADL33240.1"/>
    </source>
</evidence>
<dbReference type="HOGENOM" id="CLU_373718_0_0_9"/>
<dbReference type="InterPro" id="IPR045499">
    <property type="entry name" value="DUF6492"/>
</dbReference>
<evidence type="ECO:0000313" key="3">
    <source>
        <dbReference type="Proteomes" id="UP000001299"/>
    </source>
</evidence>
<dbReference type="InterPro" id="IPR029063">
    <property type="entry name" value="SAM-dependent_MTases_sf"/>
</dbReference>
<dbReference type="GO" id="GO:0016740">
    <property type="term" value="F:transferase activity"/>
    <property type="evidence" value="ECO:0007669"/>
    <property type="project" value="UniProtKB-KW"/>
</dbReference>
<dbReference type="CAZy" id="GT2">
    <property type="family name" value="Glycosyltransferase Family 2"/>
</dbReference>
<dbReference type="SUPFAM" id="SSF53335">
    <property type="entry name" value="S-adenosyl-L-methionine-dependent methyltransferases"/>
    <property type="match status" value="1"/>
</dbReference>
<keyword evidence="3" id="KW-1185">Reference proteome</keyword>
<dbReference type="SUPFAM" id="SSF53448">
    <property type="entry name" value="Nucleotide-diphospho-sugar transferases"/>
    <property type="match status" value="1"/>
</dbReference>
<dbReference type="EMBL" id="CP001810">
    <property type="protein sequence ID" value="ADL33240.1"/>
    <property type="molecule type" value="Genomic_DNA"/>
</dbReference>
<dbReference type="CDD" id="cd02440">
    <property type="entry name" value="AdoMet_MTases"/>
    <property type="match status" value="1"/>
</dbReference>
<feature type="domain" description="Glycosyltransferase 2-like" evidence="1">
    <location>
        <begin position="410"/>
        <end position="503"/>
    </location>
</feature>
<dbReference type="PANTHER" id="PTHR43179:SF11">
    <property type="entry name" value="GLYCOSYL TRANSFERASE"/>
    <property type="match status" value="1"/>
</dbReference>
<dbReference type="Gene3D" id="3.40.50.150">
    <property type="entry name" value="Vaccinia Virus protein VP39"/>
    <property type="match status" value="1"/>
</dbReference>
<dbReference type="CDD" id="cd04186">
    <property type="entry name" value="GT_2_like_c"/>
    <property type="match status" value="1"/>
</dbReference>
<dbReference type="InterPro" id="IPR001173">
    <property type="entry name" value="Glyco_trans_2-like"/>
</dbReference>
<dbReference type="AlphaFoldDB" id="E0S039"/>
<dbReference type="PANTHER" id="PTHR43179">
    <property type="entry name" value="RHAMNOSYLTRANSFERASE WBBL"/>
    <property type="match status" value="1"/>
</dbReference>
<dbReference type="Pfam" id="PF00535">
    <property type="entry name" value="Glycos_transf_2"/>
    <property type="match status" value="1"/>
</dbReference>
<dbReference type="Proteomes" id="UP000001299">
    <property type="component" value="Chromosome 1"/>
</dbReference>
<proteinExistence type="predicted"/>
<sequence>MDNEHKFDMLVVITPKDFSRLIDLYPRLIDSFPYGKVMFVSAPETSEIIANSSLKDKAWAVDENSLISFDDVHECIRKKMENILAGRDLPRGITGWYYQQFLKMQYAYLCKDEYYMVWDGDTIPCKQISMFQEESGKPYLDMKHEYHAEYFETMGVILPGFGKVIERSFISEHMLFRVDIMRKLIEDIEKNNNIPGTKFWEKIINAIPEDKIQSSAFSEFETYGTYTALKFMDVYKLREWHSFRQGGNFFDYKTISDRDFKWLSQDFEAISFEKGHEVREDNANLFDNPYYQEKLTPKQMLQAAQMEYKDGYKEVWADDMDAAKANTTSGSFLSGDVVPESPLKYLDRDTYKIYEALGDELTDRNVNQAYLCYENAEFLCQDENGRSDISSKKQELVESGAVNVNKTAFVVLSYNNLYFTQRCIESIYTNCNPDSYLLVIFDNGSTDGSQEWLAKWGDDHDEALIILNEENLGFSSGNNAACQYVPEGYDIFYLNNDTRMPANALFWMRMGLYSSDDVGGVGGLQSYADADQLLDVKFDLPEQYVEFGASHNVPMDIYLEEQSKLCGFAMMIRRKVYEATGGFDEQFNPGFLEDDDLSLRVRELGYKLLVCHNAYIYHAGSQSFIKRNDTNELFLKHREILLRKWSFDSSKYAVMSENELAYISNIAKKGYDTNSSFKFLHIGCGCGNMLGRIHLLYPNARLYGVEPNDDVRKFTISCVDVYKDINELPLDLSEFDFVARDLG</sequence>
<name>E0S039_BUTPB</name>
<keyword evidence="2" id="KW-0808">Transferase</keyword>
<dbReference type="RefSeq" id="WP_013279897.1">
    <property type="nucleotide sequence ID" value="NC_014387.1"/>
</dbReference>